<keyword evidence="5" id="KW-0862">Zinc</keyword>
<dbReference type="Gene3D" id="3.40.630.10">
    <property type="entry name" value="Zn peptidases"/>
    <property type="match status" value="1"/>
</dbReference>
<dbReference type="Proteomes" id="UP001156903">
    <property type="component" value="Unassembled WGS sequence"/>
</dbReference>
<evidence type="ECO:0000256" key="8">
    <source>
        <dbReference type="SAM" id="SignalP"/>
    </source>
</evidence>
<name>A0ABQ6CAA6_9BURK</name>
<evidence type="ECO:0000313" key="11">
    <source>
        <dbReference type="Proteomes" id="UP001156903"/>
    </source>
</evidence>
<dbReference type="PANTHER" id="PTHR11705:SF143">
    <property type="entry name" value="SLL0236 PROTEIN"/>
    <property type="match status" value="1"/>
</dbReference>
<evidence type="ECO:0000256" key="4">
    <source>
        <dbReference type="ARBA" id="ARBA00022801"/>
    </source>
</evidence>
<feature type="signal peptide" evidence="8">
    <location>
        <begin position="1"/>
        <end position="26"/>
    </location>
</feature>
<comment type="similarity">
    <text evidence="2 7">Belongs to the peptidase M14 family.</text>
</comment>
<accession>A0ABQ6CAA6</accession>
<evidence type="ECO:0000313" key="10">
    <source>
        <dbReference type="EMBL" id="GLS16875.1"/>
    </source>
</evidence>
<dbReference type="PRINTS" id="PR00765">
    <property type="entry name" value="CRBOXYPTASEA"/>
</dbReference>
<dbReference type="PANTHER" id="PTHR11705">
    <property type="entry name" value="PROTEASE FAMILY M14 CARBOXYPEPTIDASE A,B"/>
    <property type="match status" value="1"/>
</dbReference>
<evidence type="ECO:0000256" key="1">
    <source>
        <dbReference type="ARBA" id="ARBA00001947"/>
    </source>
</evidence>
<dbReference type="PROSITE" id="PS52035">
    <property type="entry name" value="PEPTIDASE_M14"/>
    <property type="match status" value="1"/>
</dbReference>
<dbReference type="SMART" id="SM00631">
    <property type="entry name" value="Zn_pept"/>
    <property type="match status" value="1"/>
</dbReference>
<evidence type="ECO:0000256" key="7">
    <source>
        <dbReference type="PROSITE-ProRule" id="PRU01379"/>
    </source>
</evidence>
<keyword evidence="6" id="KW-0482">Metalloprotease</keyword>
<keyword evidence="11" id="KW-1185">Reference proteome</keyword>
<keyword evidence="4" id="KW-0378">Hydrolase</keyword>
<proteinExistence type="inferred from homology"/>
<comment type="caution">
    <text evidence="10">The sequence shown here is derived from an EMBL/GenBank/DDBJ whole genome shotgun (WGS) entry which is preliminary data.</text>
</comment>
<evidence type="ECO:0000256" key="2">
    <source>
        <dbReference type="ARBA" id="ARBA00005988"/>
    </source>
</evidence>
<dbReference type="EMBL" id="BSPB01000095">
    <property type="protein sequence ID" value="GLS16875.1"/>
    <property type="molecule type" value="Genomic_DNA"/>
</dbReference>
<feature type="chain" id="PRO_5045830555" description="Peptidase M14 domain-containing protein" evidence="8">
    <location>
        <begin position="27"/>
        <end position="310"/>
    </location>
</feature>
<comment type="cofactor">
    <cofactor evidence="1">
        <name>Zn(2+)</name>
        <dbReference type="ChEBI" id="CHEBI:29105"/>
    </cofactor>
</comment>
<reference evidence="11" key="1">
    <citation type="journal article" date="2019" name="Int. J. Syst. Evol. Microbiol.">
        <title>The Global Catalogue of Microorganisms (GCM) 10K type strain sequencing project: providing services to taxonomists for standard genome sequencing and annotation.</title>
        <authorList>
            <consortium name="The Broad Institute Genomics Platform"/>
            <consortium name="The Broad Institute Genome Sequencing Center for Infectious Disease"/>
            <person name="Wu L."/>
            <person name="Ma J."/>
        </authorList>
    </citation>
    <scope>NUCLEOTIDE SEQUENCE [LARGE SCALE GENOMIC DNA]</scope>
    <source>
        <strain evidence="11">NBRC 109341</strain>
    </source>
</reference>
<keyword evidence="3" id="KW-0645">Protease</keyword>
<dbReference type="SUPFAM" id="SSF53187">
    <property type="entry name" value="Zn-dependent exopeptidases"/>
    <property type="match status" value="1"/>
</dbReference>
<dbReference type="Pfam" id="PF00246">
    <property type="entry name" value="Peptidase_M14"/>
    <property type="match status" value="1"/>
</dbReference>
<evidence type="ECO:0000256" key="5">
    <source>
        <dbReference type="ARBA" id="ARBA00022833"/>
    </source>
</evidence>
<evidence type="ECO:0000256" key="6">
    <source>
        <dbReference type="ARBA" id="ARBA00023049"/>
    </source>
</evidence>
<dbReference type="InterPro" id="IPR000834">
    <property type="entry name" value="Peptidase_M14"/>
</dbReference>
<comment type="caution">
    <text evidence="7">Lacks conserved residue(s) required for the propagation of feature annotation.</text>
</comment>
<dbReference type="RefSeq" id="WP_284309525.1">
    <property type="nucleotide sequence ID" value="NZ_BSPB01000095.1"/>
</dbReference>
<evidence type="ECO:0000256" key="3">
    <source>
        <dbReference type="ARBA" id="ARBA00022670"/>
    </source>
</evidence>
<evidence type="ECO:0000259" key="9">
    <source>
        <dbReference type="PROSITE" id="PS52035"/>
    </source>
</evidence>
<organism evidence="10 11">
    <name type="scientific">Hydrogenophaga electricum</name>
    <dbReference type="NCBI Taxonomy" id="1230953"/>
    <lineage>
        <taxon>Bacteria</taxon>
        <taxon>Pseudomonadati</taxon>
        <taxon>Pseudomonadota</taxon>
        <taxon>Betaproteobacteria</taxon>
        <taxon>Burkholderiales</taxon>
        <taxon>Comamonadaceae</taxon>
        <taxon>Hydrogenophaga</taxon>
    </lineage>
</organism>
<feature type="domain" description="Peptidase M14" evidence="9">
    <location>
        <begin position="38"/>
        <end position="310"/>
    </location>
</feature>
<protein>
    <recommendedName>
        <fullName evidence="9">Peptidase M14 domain-containing protein</fullName>
    </recommendedName>
</protein>
<sequence length="310" mass="34434">MFTTPSFLRRALVSAAGALLSVAGWAAGPSAEPLARGPGHPLADVQGSDPCHEFVARLPNVKAPLCQSAQLKPTVGRSVQGRTLYYRDVVAPDPGIRVLVVGAMHGDELSSASLALHWIQRAVETPSNAHWRFIPALNPDGLMTRPARRMNARGVDLNRNFPTPNWERDAKVYWEKRTRKDPRRWPGPSPLSEPESRFFHDEMQRFRPDLIVSIHAPYGVLDFDGPTVPPARLGRLYLDQVGIFPGSLGNYGGVHKGMPVVTIELPSAFRTPLDAEMRQMWLDLLRWMSERVRPTEPAAQPLPVQLRKTG</sequence>
<gene>
    <name evidence="10" type="ORF">GCM10007935_43210</name>
</gene>
<keyword evidence="8" id="KW-0732">Signal</keyword>